<evidence type="ECO:0000313" key="9">
    <source>
        <dbReference type="EMBL" id="CAF4011572.1"/>
    </source>
</evidence>
<dbReference type="SMART" id="SM00242">
    <property type="entry name" value="MYSc"/>
    <property type="match status" value="1"/>
</dbReference>
<dbReference type="GO" id="GO:0000146">
    <property type="term" value="F:microfilament motor activity"/>
    <property type="evidence" value="ECO:0007669"/>
    <property type="project" value="TreeGrafter"/>
</dbReference>
<comment type="caution">
    <text evidence="6">Lacks conserved residue(s) required for the propagation of feature annotation.</text>
</comment>
<dbReference type="EMBL" id="CAJOBA010035826">
    <property type="protein sequence ID" value="CAF4011572.1"/>
    <property type="molecule type" value="Genomic_DNA"/>
</dbReference>
<dbReference type="PANTHER" id="PTHR13140">
    <property type="entry name" value="MYOSIN"/>
    <property type="match status" value="1"/>
</dbReference>
<dbReference type="InterPro" id="IPR001609">
    <property type="entry name" value="Myosin_head_motor_dom-like"/>
</dbReference>
<protein>
    <recommendedName>
        <fullName evidence="7">Myosin motor domain-containing protein</fullName>
    </recommendedName>
</protein>
<dbReference type="EMBL" id="CAJNOK010014293">
    <property type="protein sequence ID" value="CAF1201679.1"/>
    <property type="molecule type" value="Genomic_DNA"/>
</dbReference>
<name>A0A8S2EE44_9BILA</name>
<keyword evidence="3" id="KW-0067">ATP-binding</keyword>
<dbReference type="Gene3D" id="1.20.58.530">
    <property type="match status" value="1"/>
</dbReference>
<evidence type="ECO:0000256" key="2">
    <source>
        <dbReference type="ARBA" id="ARBA00022741"/>
    </source>
</evidence>
<dbReference type="GO" id="GO:0005524">
    <property type="term" value="F:ATP binding"/>
    <property type="evidence" value="ECO:0007669"/>
    <property type="project" value="UniProtKB-KW"/>
</dbReference>
<dbReference type="Pfam" id="PF00063">
    <property type="entry name" value="Myosin_head"/>
    <property type="match status" value="1"/>
</dbReference>
<evidence type="ECO:0000313" key="10">
    <source>
        <dbReference type="Proteomes" id="UP000677228"/>
    </source>
</evidence>
<evidence type="ECO:0000313" key="8">
    <source>
        <dbReference type="EMBL" id="CAF1201679.1"/>
    </source>
</evidence>
<accession>A0A8S2EE44</accession>
<evidence type="ECO:0000256" key="4">
    <source>
        <dbReference type="ARBA" id="ARBA00023054"/>
    </source>
</evidence>
<dbReference type="Proteomes" id="UP000677228">
    <property type="component" value="Unassembled WGS sequence"/>
</dbReference>
<keyword evidence="6" id="KW-0518">Myosin</keyword>
<dbReference type="GO" id="GO:0051015">
    <property type="term" value="F:actin filament binding"/>
    <property type="evidence" value="ECO:0007669"/>
    <property type="project" value="TreeGrafter"/>
</dbReference>
<evidence type="ECO:0000256" key="5">
    <source>
        <dbReference type="ARBA" id="ARBA00023203"/>
    </source>
</evidence>
<proteinExistence type="inferred from homology"/>
<sequence>MLSTEQEEYKKEGIQWTFIDFGMDLQACIDLIEKPMGILSILEEECIVPKASDKTFVEKLYTNHLGKHPQFGKPKPAKGKAEANFEVHHYAGSVPYTATSWLEKNKDPINATVATLFSKSKNPMLSHLYADVAAEEGGSGKGKKGGSMQTISATHRGVWARKPAWVPCRYPEENFILFLTMYHLEVHEK</sequence>
<evidence type="ECO:0000256" key="3">
    <source>
        <dbReference type="ARBA" id="ARBA00022840"/>
    </source>
</evidence>
<dbReference type="Proteomes" id="UP000682733">
    <property type="component" value="Unassembled WGS sequence"/>
</dbReference>
<gene>
    <name evidence="8" type="ORF">OVA965_LOCUS24018</name>
    <name evidence="9" type="ORF">TMI583_LOCUS24738</name>
</gene>
<dbReference type="GO" id="GO:0016020">
    <property type="term" value="C:membrane"/>
    <property type="evidence" value="ECO:0007669"/>
    <property type="project" value="TreeGrafter"/>
</dbReference>
<comment type="caution">
    <text evidence="8">The sequence shown here is derived from an EMBL/GenBank/DDBJ whole genome shotgun (WGS) entry which is preliminary data.</text>
</comment>
<feature type="domain" description="Myosin motor" evidence="7">
    <location>
        <begin position="1"/>
        <end position="189"/>
    </location>
</feature>
<evidence type="ECO:0000256" key="6">
    <source>
        <dbReference type="PROSITE-ProRule" id="PRU00782"/>
    </source>
</evidence>
<dbReference type="GO" id="GO:0016459">
    <property type="term" value="C:myosin complex"/>
    <property type="evidence" value="ECO:0007669"/>
    <property type="project" value="UniProtKB-KW"/>
</dbReference>
<evidence type="ECO:0000256" key="1">
    <source>
        <dbReference type="ARBA" id="ARBA00008314"/>
    </source>
</evidence>
<keyword evidence="6" id="KW-0505">Motor protein</keyword>
<dbReference type="AlphaFoldDB" id="A0A8S2EE44"/>
<dbReference type="PROSITE" id="PS51456">
    <property type="entry name" value="MYOSIN_MOTOR"/>
    <property type="match status" value="1"/>
</dbReference>
<dbReference type="SUPFAM" id="SSF52540">
    <property type="entry name" value="P-loop containing nucleoside triphosphate hydrolases"/>
    <property type="match status" value="1"/>
</dbReference>
<dbReference type="PANTHER" id="PTHR13140:SF857">
    <property type="entry name" value="MYOSIN-11"/>
    <property type="match status" value="1"/>
</dbReference>
<dbReference type="GO" id="GO:0007015">
    <property type="term" value="P:actin filament organization"/>
    <property type="evidence" value="ECO:0007669"/>
    <property type="project" value="TreeGrafter"/>
</dbReference>
<organism evidence="8 10">
    <name type="scientific">Didymodactylos carnosus</name>
    <dbReference type="NCBI Taxonomy" id="1234261"/>
    <lineage>
        <taxon>Eukaryota</taxon>
        <taxon>Metazoa</taxon>
        <taxon>Spiralia</taxon>
        <taxon>Gnathifera</taxon>
        <taxon>Rotifera</taxon>
        <taxon>Eurotatoria</taxon>
        <taxon>Bdelloidea</taxon>
        <taxon>Philodinida</taxon>
        <taxon>Philodinidae</taxon>
        <taxon>Didymodactylos</taxon>
    </lineage>
</organism>
<evidence type="ECO:0000259" key="7">
    <source>
        <dbReference type="PROSITE" id="PS51456"/>
    </source>
</evidence>
<comment type="similarity">
    <text evidence="1 6">Belongs to the TRAFAC class myosin-kinesin ATPase superfamily. Myosin family.</text>
</comment>
<keyword evidence="4" id="KW-0175">Coiled coil</keyword>
<dbReference type="InterPro" id="IPR027417">
    <property type="entry name" value="P-loop_NTPase"/>
</dbReference>
<keyword evidence="5 6" id="KW-0009">Actin-binding</keyword>
<dbReference type="GO" id="GO:0005737">
    <property type="term" value="C:cytoplasm"/>
    <property type="evidence" value="ECO:0007669"/>
    <property type="project" value="TreeGrafter"/>
</dbReference>
<reference evidence="8" key="1">
    <citation type="submission" date="2021-02" db="EMBL/GenBank/DDBJ databases">
        <authorList>
            <person name="Nowell W R."/>
        </authorList>
    </citation>
    <scope>NUCLEOTIDE SEQUENCE</scope>
</reference>
<keyword evidence="2" id="KW-0547">Nucleotide-binding</keyword>